<protein>
    <submittedName>
        <fullName evidence="2">Uncharacterized protein</fullName>
    </submittedName>
</protein>
<name>A0AAD6W295_9ROSI</name>
<proteinExistence type="predicted"/>
<feature type="transmembrane region" description="Helical" evidence="1">
    <location>
        <begin position="12"/>
        <end position="29"/>
    </location>
</feature>
<keyword evidence="1" id="KW-0812">Transmembrane</keyword>
<accession>A0AAD6W295</accession>
<organism evidence="2 3">
    <name type="scientific">Populus alba x Populus x berolinensis</name>
    <dbReference type="NCBI Taxonomy" id="444605"/>
    <lineage>
        <taxon>Eukaryota</taxon>
        <taxon>Viridiplantae</taxon>
        <taxon>Streptophyta</taxon>
        <taxon>Embryophyta</taxon>
        <taxon>Tracheophyta</taxon>
        <taxon>Spermatophyta</taxon>
        <taxon>Magnoliopsida</taxon>
        <taxon>eudicotyledons</taxon>
        <taxon>Gunneridae</taxon>
        <taxon>Pentapetalae</taxon>
        <taxon>rosids</taxon>
        <taxon>fabids</taxon>
        <taxon>Malpighiales</taxon>
        <taxon>Salicaceae</taxon>
        <taxon>Saliceae</taxon>
        <taxon>Populus</taxon>
    </lineage>
</organism>
<evidence type="ECO:0000256" key="1">
    <source>
        <dbReference type="SAM" id="Phobius"/>
    </source>
</evidence>
<gene>
    <name evidence="2" type="ORF">NC653_013145</name>
</gene>
<comment type="caution">
    <text evidence="2">The sequence shown here is derived from an EMBL/GenBank/DDBJ whole genome shotgun (WGS) entry which is preliminary data.</text>
</comment>
<sequence>MALASDGKLYGLGWNKVILFTCLIFIYNLDRSEMVIQPTIENCVGAQLRRVLARTSCDFCIAPSPSQLLVGRNSHRVLHHRIIRVPKICTHK</sequence>
<dbReference type="AlphaFoldDB" id="A0AAD6W295"/>
<keyword evidence="1" id="KW-1133">Transmembrane helix</keyword>
<dbReference type="Proteomes" id="UP001164929">
    <property type="component" value="Chromosome 5"/>
</dbReference>
<keyword evidence="1" id="KW-0472">Membrane</keyword>
<dbReference type="EMBL" id="JAQIZT010000005">
    <property type="protein sequence ID" value="KAJ6996452.1"/>
    <property type="molecule type" value="Genomic_DNA"/>
</dbReference>
<keyword evidence="3" id="KW-1185">Reference proteome</keyword>
<reference evidence="2" key="1">
    <citation type="journal article" date="2023" name="Mol. Ecol. Resour.">
        <title>Chromosome-level genome assembly of a triploid poplar Populus alba 'Berolinensis'.</title>
        <authorList>
            <person name="Chen S."/>
            <person name="Yu Y."/>
            <person name="Wang X."/>
            <person name="Wang S."/>
            <person name="Zhang T."/>
            <person name="Zhou Y."/>
            <person name="He R."/>
            <person name="Meng N."/>
            <person name="Wang Y."/>
            <person name="Liu W."/>
            <person name="Liu Z."/>
            <person name="Liu J."/>
            <person name="Guo Q."/>
            <person name="Huang H."/>
            <person name="Sederoff R.R."/>
            <person name="Wang G."/>
            <person name="Qu G."/>
            <person name="Chen S."/>
        </authorList>
    </citation>
    <scope>NUCLEOTIDE SEQUENCE</scope>
    <source>
        <strain evidence="2">SC-2020</strain>
    </source>
</reference>
<evidence type="ECO:0000313" key="2">
    <source>
        <dbReference type="EMBL" id="KAJ6996452.1"/>
    </source>
</evidence>
<evidence type="ECO:0000313" key="3">
    <source>
        <dbReference type="Proteomes" id="UP001164929"/>
    </source>
</evidence>